<gene>
    <name evidence="12" type="ORF">GW587_07280</name>
</gene>
<evidence type="ECO:0000256" key="10">
    <source>
        <dbReference type="SAM" id="MobiDB-lite"/>
    </source>
</evidence>
<keyword evidence="8" id="KW-1133">Transmembrane helix</keyword>
<keyword evidence="7" id="KW-0653">Protein transport</keyword>
<keyword evidence="13" id="KW-1185">Reference proteome</keyword>
<evidence type="ECO:0000313" key="12">
    <source>
        <dbReference type="EMBL" id="NGZ84055.1"/>
    </source>
</evidence>
<feature type="region of interest" description="Disordered" evidence="10">
    <location>
        <begin position="55"/>
        <end position="119"/>
    </location>
</feature>
<evidence type="ECO:0000256" key="4">
    <source>
        <dbReference type="ARBA" id="ARBA00022475"/>
    </source>
</evidence>
<dbReference type="Proteomes" id="UP000666369">
    <property type="component" value="Unassembled WGS sequence"/>
</dbReference>
<comment type="subcellular location">
    <subcellularLocation>
        <location evidence="1">Cell inner membrane</location>
        <topology evidence="1">Single-pass membrane protein</topology>
        <orientation evidence="1">Periplasmic side</orientation>
    </subcellularLocation>
</comment>
<feature type="domain" description="TonB C-terminal" evidence="11">
    <location>
        <begin position="126"/>
        <end position="217"/>
    </location>
</feature>
<reference evidence="13" key="2">
    <citation type="submission" date="2023-07" db="EMBL/GenBank/DDBJ databases">
        <title>Duganella aceri sp. nov., isolated from tree sap.</title>
        <authorList>
            <person name="Kim I.S."/>
        </authorList>
    </citation>
    <scope>NUCLEOTIDE SEQUENCE [LARGE SCALE GENOMIC DNA]</scope>
    <source>
        <strain evidence="13">SAP-35</strain>
    </source>
</reference>
<keyword evidence="4" id="KW-1003">Cell membrane</keyword>
<keyword evidence="5" id="KW-0997">Cell inner membrane</keyword>
<dbReference type="NCBIfam" id="TIGR01352">
    <property type="entry name" value="tonB_Cterm"/>
    <property type="match status" value="1"/>
</dbReference>
<dbReference type="SUPFAM" id="SSF74653">
    <property type="entry name" value="TolA/TonB C-terminal domain"/>
    <property type="match status" value="1"/>
</dbReference>
<keyword evidence="9" id="KW-0472">Membrane</keyword>
<evidence type="ECO:0000256" key="6">
    <source>
        <dbReference type="ARBA" id="ARBA00022692"/>
    </source>
</evidence>
<dbReference type="InterPro" id="IPR051045">
    <property type="entry name" value="TonB-dependent_transducer"/>
</dbReference>
<keyword evidence="6" id="KW-0812">Transmembrane</keyword>
<dbReference type="PROSITE" id="PS52015">
    <property type="entry name" value="TONB_CTD"/>
    <property type="match status" value="1"/>
</dbReference>
<evidence type="ECO:0000256" key="3">
    <source>
        <dbReference type="ARBA" id="ARBA00022448"/>
    </source>
</evidence>
<dbReference type="InterPro" id="IPR037682">
    <property type="entry name" value="TonB_C"/>
</dbReference>
<evidence type="ECO:0000256" key="5">
    <source>
        <dbReference type="ARBA" id="ARBA00022519"/>
    </source>
</evidence>
<protein>
    <submittedName>
        <fullName evidence="12">Energy transducer TonB</fullName>
    </submittedName>
</protein>
<sequence length="217" mass="22996">MNFKQGKKKNLTGITVVAALHVALLAAFLHGSKLTVFKQAPTEIDLVPYVEPPKPKLREPELPEPAPKDPPVLQVPMPPTPIPVNDEPRPTAQPMPDQAVAPPSGTGGAGTASAGEKTQVKAPPVHIAAVVDAKACAKPEYPKTALRNGDTGVVTLALLIGTDGRVAESKVEKSSGFRELDRAAQVGLGLCKFKPGTLDGAPYQSWTRMQYVWSLDD</sequence>
<evidence type="ECO:0000256" key="2">
    <source>
        <dbReference type="ARBA" id="ARBA00006555"/>
    </source>
</evidence>
<dbReference type="Pfam" id="PF03544">
    <property type="entry name" value="TonB_C"/>
    <property type="match status" value="1"/>
</dbReference>
<keyword evidence="3" id="KW-0813">Transport</keyword>
<evidence type="ECO:0000256" key="9">
    <source>
        <dbReference type="ARBA" id="ARBA00023136"/>
    </source>
</evidence>
<dbReference type="InterPro" id="IPR006260">
    <property type="entry name" value="TonB/TolA_C"/>
</dbReference>
<evidence type="ECO:0000256" key="8">
    <source>
        <dbReference type="ARBA" id="ARBA00022989"/>
    </source>
</evidence>
<evidence type="ECO:0000313" key="13">
    <source>
        <dbReference type="Proteomes" id="UP000666369"/>
    </source>
</evidence>
<name>A0ABX0FHJ3_9BURK</name>
<reference evidence="12 13" key="1">
    <citation type="submission" date="2020-01" db="EMBL/GenBank/DDBJ databases">
        <authorList>
            <person name="Lee S.D."/>
        </authorList>
    </citation>
    <scope>NUCLEOTIDE SEQUENCE [LARGE SCALE GENOMIC DNA]</scope>
    <source>
        <strain evidence="12 13">SAP-35</strain>
    </source>
</reference>
<evidence type="ECO:0000256" key="7">
    <source>
        <dbReference type="ARBA" id="ARBA00022927"/>
    </source>
</evidence>
<dbReference type="EMBL" id="JAADJT010000003">
    <property type="protein sequence ID" value="NGZ84055.1"/>
    <property type="molecule type" value="Genomic_DNA"/>
</dbReference>
<comment type="caution">
    <text evidence="12">The sequence shown here is derived from an EMBL/GenBank/DDBJ whole genome shotgun (WGS) entry which is preliminary data.</text>
</comment>
<organism evidence="12 13">
    <name type="scientific">Duganella aceris</name>
    <dbReference type="NCBI Taxonomy" id="2703883"/>
    <lineage>
        <taxon>Bacteria</taxon>
        <taxon>Pseudomonadati</taxon>
        <taxon>Pseudomonadota</taxon>
        <taxon>Betaproteobacteria</taxon>
        <taxon>Burkholderiales</taxon>
        <taxon>Oxalobacteraceae</taxon>
        <taxon>Telluria group</taxon>
        <taxon>Duganella</taxon>
    </lineage>
</organism>
<dbReference type="RefSeq" id="WP_166100556.1">
    <property type="nucleotide sequence ID" value="NZ_JAADJT010000003.1"/>
</dbReference>
<evidence type="ECO:0000259" key="11">
    <source>
        <dbReference type="PROSITE" id="PS52015"/>
    </source>
</evidence>
<accession>A0ABX0FHJ3</accession>
<proteinExistence type="inferred from homology"/>
<dbReference type="Gene3D" id="3.30.1150.10">
    <property type="match status" value="1"/>
</dbReference>
<dbReference type="PANTHER" id="PTHR33446:SF2">
    <property type="entry name" value="PROTEIN TONB"/>
    <property type="match status" value="1"/>
</dbReference>
<evidence type="ECO:0000256" key="1">
    <source>
        <dbReference type="ARBA" id="ARBA00004383"/>
    </source>
</evidence>
<comment type="similarity">
    <text evidence="2">Belongs to the TonB family.</text>
</comment>
<dbReference type="PANTHER" id="PTHR33446">
    <property type="entry name" value="PROTEIN TONB-RELATED"/>
    <property type="match status" value="1"/>
</dbReference>